<dbReference type="HOGENOM" id="CLU_3041151_0_0_4"/>
<evidence type="ECO:0000313" key="2">
    <source>
        <dbReference type="Proteomes" id="UP000008316"/>
    </source>
</evidence>
<protein>
    <submittedName>
        <fullName evidence="1">Gp41, LysC</fullName>
    </submittedName>
</protein>
<reference evidence="1 2" key="1">
    <citation type="journal article" date="2011" name="J. Bacteriol.">
        <title>Complete genome sequence of Burkholderia gladioli BSR3.</title>
        <authorList>
            <person name="Seo Y.S."/>
            <person name="Lim J."/>
            <person name="Choi B.S."/>
            <person name="Kim H."/>
            <person name="Goo E."/>
            <person name="Lee B."/>
            <person name="Lim J.S."/>
            <person name="Choi I.Y."/>
            <person name="Moon J.S."/>
            <person name="Kim J."/>
            <person name="Hwang I."/>
        </authorList>
    </citation>
    <scope>NUCLEOTIDE SEQUENCE [LARGE SCALE GENOMIC DNA]</scope>
    <source>
        <strain evidence="1 2">BSR3</strain>
    </source>
</reference>
<evidence type="ECO:0000313" key="1">
    <source>
        <dbReference type="EMBL" id="AEA58848.1"/>
    </source>
</evidence>
<dbReference type="Proteomes" id="UP000008316">
    <property type="component" value="Chromosome 1"/>
</dbReference>
<dbReference type="NCBIfam" id="NF038368">
    <property type="entry name" value="P2_Rz1"/>
    <property type="match status" value="1"/>
</dbReference>
<gene>
    <name evidence="1" type="ordered locus">bgla_1g01470</name>
</gene>
<keyword evidence="2" id="KW-1185">Reference proteome</keyword>
<dbReference type="EMBL" id="CP002599">
    <property type="protein sequence ID" value="AEA58848.1"/>
    <property type="molecule type" value="Genomic_DNA"/>
</dbReference>
<sequence>MRPRSNGELSDALNQARAAWANCAAEVDMVAACQAGVGASTAAPAIVPGVSAHE</sequence>
<dbReference type="InterPro" id="IPR047737">
    <property type="entry name" value="LysC"/>
</dbReference>
<proteinExistence type="predicted"/>
<dbReference type="eggNOG" id="ENOG5033HD0">
    <property type="taxonomic scope" value="Bacteria"/>
</dbReference>
<dbReference type="KEGG" id="bgd:bgla_1g01470"/>
<name>F2LHC1_BURGS</name>
<dbReference type="AlphaFoldDB" id="F2LHC1"/>
<accession>F2LHC1</accession>
<organism evidence="1 2">
    <name type="scientific">Burkholderia gladioli (strain BSR3)</name>
    <dbReference type="NCBI Taxonomy" id="999541"/>
    <lineage>
        <taxon>Bacteria</taxon>
        <taxon>Pseudomonadati</taxon>
        <taxon>Pseudomonadota</taxon>
        <taxon>Betaproteobacteria</taxon>
        <taxon>Burkholderiales</taxon>
        <taxon>Burkholderiaceae</taxon>
        <taxon>Burkholderia</taxon>
    </lineage>
</organism>